<feature type="compositionally biased region" description="Basic and acidic residues" evidence="11">
    <location>
        <begin position="54"/>
        <end position="67"/>
    </location>
</feature>
<dbReference type="PANTHER" id="PTHR47959">
    <property type="entry name" value="ATP-DEPENDENT RNA HELICASE RHLE-RELATED"/>
    <property type="match status" value="1"/>
</dbReference>
<evidence type="ECO:0000256" key="1">
    <source>
        <dbReference type="ARBA" id="ARBA00012552"/>
    </source>
</evidence>
<reference evidence="15 16" key="1">
    <citation type="submission" date="2016-08" db="EMBL/GenBank/DDBJ databases">
        <title>Genomes of anaerobic fungi encode conserved fungal cellulosomes for biomass hydrolysis.</title>
        <authorList>
            <consortium name="DOE Joint Genome Institute"/>
            <person name="Haitjema C.H."/>
            <person name="Gilmore S.P."/>
            <person name="Henske J.K."/>
            <person name="Solomon K.V."/>
            <person name="De Groot R."/>
            <person name="Kuo A."/>
            <person name="Mondo S.J."/>
            <person name="Salamov A.A."/>
            <person name="Labutti K."/>
            <person name="Zhao Z."/>
            <person name="Chiniquy J."/>
            <person name="Barry K."/>
            <person name="Brewer H.M."/>
            <person name="Purvine S.O."/>
            <person name="Wright A.T."/>
            <person name="Boxma B."/>
            <person name="Van Alen T."/>
            <person name="Hackstein J.H."/>
            <person name="Baker S.E."/>
            <person name="Grigoriev I.V."/>
            <person name="O'Malley M.A."/>
        </authorList>
    </citation>
    <scope>NUCLEOTIDE SEQUENCE [LARGE SCALE GENOMIC DNA]</scope>
    <source>
        <strain evidence="16">finn</strain>
    </source>
</reference>
<dbReference type="EMBL" id="MCFH01000027">
    <property type="protein sequence ID" value="ORX48417.1"/>
    <property type="molecule type" value="Genomic_DNA"/>
</dbReference>
<evidence type="ECO:0000256" key="4">
    <source>
        <dbReference type="ARBA" id="ARBA00022806"/>
    </source>
</evidence>
<keyword evidence="3 9" id="KW-0378">Hydrolase</keyword>
<feature type="compositionally biased region" description="Acidic residues" evidence="11">
    <location>
        <begin position="68"/>
        <end position="113"/>
    </location>
</feature>
<keyword evidence="6" id="KW-0694">RNA-binding</keyword>
<dbReference type="CDD" id="cd17947">
    <property type="entry name" value="DEADc_DDX27"/>
    <property type="match status" value="1"/>
</dbReference>
<dbReference type="GO" id="GO:0005524">
    <property type="term" value="F:ATP binding"/>
    <property type="evidence" value="ECO:0007669"/>
    <property type="project" value="UniProtKB-KW"/>
</dbReference>
<keyword evidence="4 9" id="KW-0347">Helicase</keyword>
<evidence type="ECO:0000256" key="6">
    <source>
        <dbReference type="ARBA" id="ARBA00022884"/>
    </source>
</evidence>
<evidence type="ECO:0000259" key="12">
    <source>
        <dbReference type="PROSITE" id="PS51192"/>
    </source>
</evidence>
<dbReference type="Proteomes" id="UP000193719">
    <property type="component" value="Unassembled WGS sequence"/>
</dbReference>
<dbReference type="InterPro" id="IPR001650">
    <property type="entry name" value="Helicase_C-like"/>
</dbReference>
<proteinExistence type="inferred from homology"/>
<dbReference type="SMART" id="SM00487">
    <property type="entry name" value="DEXDc"/>
    <property type="match status" value="1"/>
</dbReference>
<dbReference type="EC" id="3.6.4.13" evidence="1"/>
<feature type="short sequence motif" description="Q motif" evidence="8">
    <location>
        <begin position="150"/>
        <end position="178"/>
    </location>
</feature>
<dbReference type="PROSITE" id="PS51194">
    <property type="entry name" value="HELICASE_CTER"/>
    <property type="match status" value="1"/>
</dbReference>
<comment type="caution">
    <text evidence="15">The sequence shown here is derived from an EMBL/GenBank/DDBJ whole genome shotgun (WGS) entry which is preliminary data.</text>
</comment>
<dbReference type="GO" id="GO:0016787">
    <property type="term" value="F:hydrolase activity"/>
    <property type="evidence" value="ECO:0007669"/>
    <property type="project" value="UniProtKB-KW"/>
</dbReference>
<evidence type="ECO:0000256" key="9">
    <source>
        <dbReference type="RuleBase" id="RU000492"/>
    </source>
</evidence>
<dbReference type="Pfam" id="PF00271">
    <property type="entry name" value="Helicase_C"/>
    <property type="match status" value="1"/>
</dbReference>
<dbReference type="PROSITE" id="PS00039">
    <property type="entry name" value="DEAD_ATP_HELICASE"/>
    <property type="match status" value="1"/>
</dbReference>
<dbReference type="InterPro" id="IPR027417">
    <property type="entry name" value="P-loop_NTPase"/>
</dbReference>
<dbReference type="PROSITE" id="PS51195">
    <property type="entry name" value="Q_MOTIF"/>
    <property type="match status" value="1"/>
</dbReference>
<dbReference type="Pfam" id="PF00270">
    <property type="entry name" value="DEAD"/>
    <property type="match status" value="1"/>
</dbReference>
<dbReference type="GO" id="GO:0003724">
    <property type="term" value="F:RNA helicase activity"/>
    <property type="evidence" value="ECO:0007669"/>
    <property type="project" value="UniProtKB-EC"/>
</dbReference>
<dbReference type="GO" id="GO:0003723">
    <property type="term" value="F:RNA binding"/>
    <property type="evidence" value="ECO:0007669"/>
    <property type="project" value="UniProtKB-KW"/>
</dbReference>
<keyword evidence="2 9" id="KW-0547">Nucleotide-binding</keyword>
<protein>
    <recommendedName>
        <fullName evidence="1">RNA helicase</fullName>
        <ecNumber evidence="1">3.6.4.13</ecNumber>
    </recommendedName>
</protein>
<keyword evidence="10" id="KW-0175">Coiled coil</keyword>
<dbReference type="InterPro" id="IPR000629">
    <property type="entry name" value="RNA-helicase_DEAD-box_CS"/>
</dbReference>
<evidence type="ECO:0000256" key="11">
    <source>
        <dbReference type="SAM" id="MobiDB-lite"/>
    </source>
</evidence>
<dbReference type="GO" id="GO:0000027">
    <property type="term" value="P:ribosomal large subunit assembly"/>
    <property type="evidence" value="ECO:0007669"/>
    <property type="project" value="EnsemblFungi"/>
</dbReference>
<dbReference type="STRING" id="1754191.A0A1Y1V7I2"/>
<keyword evidence="5 9" id="KW-0067">ATP-binding</keyword>
<feature type="domain" description="DEAD-box RNA helicase Q" evidence="14">
    <location>
        <begin position="150"/>
        <end position="178"/>
    </location>
</feature>
<dbReference type="SUPFAM" id="SSF52540">
    <property type="entry name" value="P-loop containing nucleoside triphosphate hydrolases"/>
    <property type="match status" value="2"/>
</dbReference>
<feature type="domain" description="Helicase ATP-binding" evidence="12">
    <location>
        <begin position="181"/>
        <end position="355"/>
    </location>
</feature>
<dbReference type="GO" id="GO:0030687">
    <property type="term" value="C:preribosome, large subunit precursor"/>
    <property type="evidence" value="ECO:0007669"/>
    <property type="project" value="EnsemblFungi"/>
</dbReference>
<dbReference type="PROSITE" id="PS51192">
    <property type="entry name" value="HELICASE_ATP_BIND_1"/>
    <property type="match status" value="1"/>
</dbReference>
<dbReference type="InterPro" id="IPR050079">
    <property type="entry name" value="DEAD_box_RNA_helicase"/>
</dbReference>
<dbReference type="Gene3D" id="3.40.50.300">
    <property type="entry name" value="P-loop containing nucleotide triphosphate hydrolases"/>
    <property type="match status" value="2"/>
</dbReference>
<accession>A0A1Y1V7I2</accession>
<name>A0A1Y1V7I2_9FUNG</name>
<evidence type="ECO:0000259" key="14">
    <source>
        <dbReference type="PROSITE" id="PS51195"/>
    </source>
</evidence>
<comment type="similarity">
    <text evidence="9">Belongs to the DEAD box helicase family.</text>
</comment>
<evidence type="ECO:0000256" key="8">
    <source>
        <dbReference type="PROSITE-ProRule" id="PRU00552"/>
    </source>
</evidence>
<dbReference type="GO" id="GO:0005829">
    <property type="term" value="C:cytosol"/>
    <property type="evidence" value="ECO:0007669"/>
    <property type="project" value="TreeGrafter"/>
</dbReference>
<reference evidence="15 16" key="2">
    <citation type="submission" date="2016-08" db="EMBL/GenBank/DDBJ databases">
        <title>Pervasive Adenine N6-methylation of Active Genes in Fungi.</title>
        <authorList>
            <consortium name="DOE Joint Genome Institute"/>
            <person name="Mondo S.J."/>
            <person name="Dannebaum R.O."/>
            <person name="Kuo R.C."/>
            <person name="Labutti K."/>
            <person name="Haridas S."/>
            <person name="Kuo A."/>
            <person name="Salamov A."/>
            <person name="Ahrendt S.R."/>
            <person name="Lipzen A."/>
            <person name="Sullivan W."/>
            <person name="Andreopoulos W.B."/>
            <person name="Clum A."/>
            <person name="Lindquist E."/>
            <person name="Daum C."/>
            <person name="Ramamoorthy G.K."/>
            <person name="Gryganskyi A."/>
            <person name="Culley D."/>
            <person name="Magnuson J.K."/>
            <person name="James T.Y."/>
            <person name="O'Malley M.A."/>
            <person name="Stajich J.E."/>
            <person name="Spatafora J.W."/>
            <person name="Visel A."/>
            <person name="Grigoriev I.V."/>
        </authorList>
    </citation>
    <scope>NUCLEOTIDE SEQUENCE [LARGE SCALE GENOMIC DNA]</scope>
    <source>
        <strain evidence="16">finn</strain>
    </source>
</reference>
<comment type="catalytic activity">
    <reaction evidence="7">
        <text>ATP + H2O = ADP + phosphate + H(+)</text>
        <dbReference type="Rhea" id="RHEA:13065"/>
        <dbReference type="ChEBI" id="CHEBI:15377"/>
        <dbReference type="ChEBI" id="CHEBI:15378"/>
        <dbReference type="ChEBI" id="CHEBI:30616"/>
        <dbReference type="ChEBI" id="CHEBI:43474"/>
        <dbReference type="ChEBI" id="CHEBI:456216"/>
        <dbReference type="EC" id="3.6.4.13"/>
    </reaction>
</comment>
<dbReference type="PANTHER" id="PTHR47959:SF1">
    <property type="entry name" value="ATP-DEPENDENT RNA HELICASE DBPA"/>
    <property type="match status" value="1"/>
</dbReference>
<gene>
    <name evidence="15" type="ORF">BCR36DRAFT_267631</name>
</gene>
<dbReference type="InterPro" id="IPR011545">
    <property type="entry name" value="DEAD/DEAH_box_helicase_dom"/>
</dbReference>
<evidence type="ECO:0000256" key="3">
    <source>
        <dbReference type="ARBA" id="ARBA00022801"/>
    </source>
</evidence>
<dbReference type="AlphaFoldDB" id="A0A1Y1V7I2"/>
<evidence type="ECO:0000313" key="16">
    <source>
        <dbReference type="Proteomes" id="UP000193719"/>
    </source>
</evidence>
<dbReference type="InterPro" id="IPR014001">
    <property type="entry name" value="Helicase_ATP-bd"/>
</dbReference>
<evidence type="ECO:0000256" key="2">
    <source>
        <dbReference type="ARBA" id="ARBA00022741"/>
    </source>
</evidence>
<feature type="non-terminal residue" evidence="15">
    <location>
        <position position="1"/>
    </location>
</feature>
<keyword evidence="16" id="KW-1185">Reference proteome</keyword>
<evidence type="ECO:0000313" key="15">
    <source>
        <dbReference type="EMBL" id="ORX48417.1"/>
    </source>
</evidence>
<feature type="coiled-coil region" evidence="10">
    <location>
        <begin position="528"/>
        <end position="568"/>
    </location>
</feature>
<dbReference type="SMART" id="SM00490">
    <property type="entry name" value="HELICc"/>
    <property type="match status" value="1"/>
</dbReference>
<feature type="domain" description="Helicase C-terminal" evidence="13">
    <location>
        <begin position="366"/>
        <end position="546"/>
    </location>
</feature>
<dbReference type="CDD" id="cd18787">
    <property type="entry name" value="SF2_C_DEAD"/>
    <property type="match status" value="1"/>
</dbReference>
<sequence>KKKNNKDKEINSSFKFDIDKDIALGGSGHPWDFTQAKAALKKHSTQAQVSIDEIIERKRNQNIKKNDDDDEKDDEFAEEDDDDEELSEDDDDEDDDNDKEDSSEEEDDDDEVSEEKKNNEEDDDDEDIVQQKRKAAYFAPAPEVNEELTETFTTMSLSRPILKGISNLGFVKPTPIQARAIPIAMQGLDICGSATTGSGKTAAFVIPILERLLYRPKAVPTTRVLILVPTRELGAQVHSVAQNLAKFTDIQFSLLVGGLSSNAQKAELRRRPDVIIATPGRLIDHIRNSVSFTLDTIEILIMDEADRMLEEGFAAELNEIIKNCPMGRQTMLFSATMTDNIDQLVKLSLNRPVRLFVNSNNAIANNLIQEFIRIRQHREEDRPAILAALCSRTYKSETIIFFRSKAAAHYMKIVFGLLGLNATELHGNLTQLQRLESLESFRDRKTDFLLATDLASRGLDIAGIKTVINYDMPQLYQQYVHRVGRTARADQGGRAVSLIGEADRKVLKLAIKNSTSEVKHRIIPSAVVAKYKVKINGFKDQIKEIMDEEKEEKALRIAEMEANKATNMIKYQEEINSRPAKTWFQTEKEKKLAKELSK</sequence>
<feature type="non-terminal residue" evidence="15">
    <location>
        <position position="598"/>
    </location>
</feature>
<dbReference type="GO" id="GO:0006364">
    <property type="term" value="P:rRNA processing"/>
    <property type="evidence" value="ECO:0007669"/>
    <property type="project" value="EnsemblFungi"/>
</dbReference>
<organism evidence="15 16">
    <name type="scientific">Piromyces finnis</name>
    <dbReference type="NCBI Taxonomy" id="1754191"/>
    <lineage>
        <taxon>Eukaryota</taxon>
        <taxon>Fungi</taxon>
        <taxon>Fungi incertae sedis</taxon>
        <taxon>Chytridiomycota</taxon>
        <taxon>Chytridiomycota incertae sedis</taxon>
        <taxon>Neocallimastigomycetes</taxon>
        <taxon>Neocallimastigales</taxon>
        <taxon>Neocallimastigaceae</taxon>
        <taxon>Piromyces</taxon>
    </lineage>
</organism>
<evidence type="ECO:0000256" key="10">
    <source>
        <dbReference type="SAM" id="Coils"/>
    </source>
</evidence>
<evidence type="ECO:0000256" key="7">
    <source>
        <dbReference type="ARBA" id="ARBA00047984"/>
    </source>
</evidence>
<dbReference type="OrthoDB" id="10259843at2759"/>
<dbReference type="InterPro" id="IPR014014">
    <property type="entry name" value="RNA_helicase_DEAD_Q_motif"/>
</dbReference>
<evidence type="ECO:0000256" key="5">
    <source>
        <dbReference type="ARBA" id="ARBA00022840"/>
    </source>
</evidence>
<feature type="region of interest" description="Disordered" evidence="11">
    <location>
        <begin position="39"/>
        <end position="128"/>
    </location>
</feature>
<evidence type="ECO:0000259" key="13">
    <source>
        <dbReference type="PROSITE" id="PS51194"/>
    </source>
</evidence>